<organism evidence="3 4">
    <name type="scientific">Marinifilum caeruleilacunae</name>
    <dbReference type="NCBI Taxonomy" id="2499076"/>
    <lineage>
        <taxon>Bacteria</taxon>
        <taxon>Pseudomonadati</taxon>
        <taxon>Bacteroidota</taxon>
        <taxon>Bacteroidia</taxon>
        <taxon>Marinilabiliales</taxon>
        <taxon>Marinifilaceae</taxon>
    </lineage>
</organism>
<reference evidence="3 4" key="1">
    <citation type="submission" date="2018-12" db="EMBL/GenBank/DDBJ databases">
        <title>Marinifilum JC070 sp. nov., a marine bacterium isolated from Yongle Blue Hole in the South China Sea.</title>
        <authorList>
            <person name="Fu T."/>
        </authorList>
    </citation>
    <scope>NUCLEOTIDE SEQUENCE [LARGE SCALE GENOMIC DNA]</scope>
    <source>
        <strain evidence="3 4">JC070</strain>
    </source>
</reference>
<dbReference type="Proteomes" id="UP000732105">
    <property type="component" value="Unassembled WGS sequence"/>
</dbReference>
<feature type="domain" description="Prenyltransferase alpha-alpha toroid" evidence="2">
    <location>
        <begin position="228"/>
        <end position="315"/>
    </location>
</feature>
<sequence length="321" mass="36191">MNKKRSCNTSIFQALLKSKDILSLEAQNHISSFISSQKYEGGGFKDRAAKPDLYYSVFGYTLSLIFGVKLNVRQEESYLNSIDKSKLDFIHTVCLIRAKFLLNLIDLQQKSGFNLKAELTEGFIGNLLIKRISKSIKKEYHGLFQVLDLYQSEDQGYNHNRRHEKQSTVYANFLIWTLFDDLGYDEKRLEEICRANQKLNLPNGSFANELNSSDGVTSATAAALIMDAEQEQSKLYLKDMYTRRGGFKASANVPITDLLSTATALLALKLSGEKMESFAENSLNFINLHWDESGGFFGSIADMTCDVEYTYYALLGIGVLS</sequence>
<evidence type="ECO:0000256" key="1">
    <source>
        <dbReference type="ARBA" id="ARBA00022737"/>
    </source>
</evidence>
<dbReference type="InterPro" id="IPR008930">
    <property type="entry name" value="Terpenoid_cyclase/PrenylTrfase"/>
</dbReference>
<keyword evidence="1" id="KW-0677">Repeat</keyword>
<feature type="domain" description="Prenyltransferase alpha-alpha toroid" evidence="2">
    <location>
        <begin position="24"/>
        <end position="60"/>
    </location>
</feature>
<feature type="domain" description="Prenyltransferase alpha-alpha toroid" evidence="2">
    <location>
        <begin position="136"/>
        <end position="212"/>
    </location>
</feature>
<evidence type="ECO:0000313" key="3">
    <source>
        <dbReference type="EMBL" id="NOU60966.1"/>
    </source>
</evidence>
<gene>
    <name evidence="3" type="ORF">ELS83_14165</name>
</gene>
<evidence type="ECO:0000313" key="4">
    <source>
        <dbReference type="Proteomes" id="UP000732105"/>
    </source>
</evidence>
<dbReference type="Pfam" id="PF00432">
    <property type="entry name" value="Prenyltrans"/>
    <property type="match status" value="3"/>
</dbReference>
<accession>A0ABX1WYA3</accession>
<dbReference type="InterPro" id="IPR001330">
    <property type="entry name" value="Prenyltrans"/>
</dbReference>
<protein>
    <recommendedName>
        <fullName evidence="2">Prenyltransferase alpha-alpha toroid domain-containing protein</fullName>
    </recommendedName>
</protein>
<dbReference type="SUPFAM" id="SSF48239">
    <property type="entry name" value="Terpenoid cyclases/Protein prenyltransferases"/>
    <property type="match status" value="1"/>
</dbReference>
<proteinExistence type="predicted"/>
<dbReference type="RefSeq" id="WP_171596236.1">
    <property type="nucleotide sequence ID" value="NZ_RZNH01000025.1"/>
</dbReference>
<dbReference type="EMBL" id="RZNH01000025">
    <property type="protein sequence ID" value="NOU60966.1"/>
    <property type="molecule type" value="Genomic_DNA"/>
</dbReference>
<keyword evidence="4" id="KW-1185">Reference proteome</keyword>
<dbReference type="Gene3D" id="1.50.10.20">
    <property type="match status" value="1"/>
</dbReference>
<evidence type="ECO:0000259" key="2">
    <source>
        <dbReference type="Pfam" id="PF00432"/>
    </source>
</evidence>
<comment type="caution">
    <text evidence="3">The sequence shown here is derived from an EMBL/GenBank/DDBJ whole genome shotgun (WGS) entry which is preliminary data.</text>
</comment>
<dbReference type="CDD" id="cd00688">
    <property type="entry name" value="ISOPREN_C2_like"/>
    <property type="match status" value="1"/>
</dbReference>
<name>A0ABX1WYA3_9BACT</name>